<dbReference type="SUPFAM" id="SSF46689">
    <property type="entry name" value="Homeodomain-like"/>
    <property type="match status" value="1"/>
</dbReference>
<dbReference type="EMBL" id="CP029843">
    <property type="protein sequence ID" value="AWV08091.1"/>
    <property type="molecule type" value="Genomic_DNA"/>
</dbReference>
<feature type="domain" description="HTH araC/xylS-type" evidence="4">
    <location>
        <begin position="156"/>
        <end position="253"/>
    </location>
</feature>
<dbReference type="GO" id="GO:0003700">
    <property type="term" value="F:DNA-binding transcription factor activity"/>
    <property type="evidence" value="ECO:0007669"/>
    <property type="project" value="InterPro"/>
</dbReference>
<dbReference type="InterPro" id="IPR009057">
    <property type="entry name" value="Homeodomain-like_sf"/>
</dbReference>
<dbReference type="Pfam" id="PF12833">
    <property type="entry name" value="HTH_18"/>
    <property type="match status" value="1"/>
</dbReference>
<evidence type="ECO:0000259" key="4">
    <source>
        <dbReference type="PROSITE" id="PS01124"/>
    </source>
</evidence>
<dbReference type="InterPro" id="IPR018060">
    <property type="entry name" value="HTH_AraC"/>
</dbReference>
<gene>
    <name evidence="5" type="ORF">C9I47_2413</name>
</gene>
<dbReference type="GO" id="GO:0043565">
    <property type="term" value="F:sequence-specific DNA binding"/>
    <property type="evidence" value="ECO:0007669"/>
    <property type="project" value="InterPro"/>
</dbReference>
<dbReference type="InterPro" id="IPR046532">
    <property type="entry name" value="DUF6597"/>
</dbReference>
<dbReference type="PANTHER" id="PTHR46796">
    <property type="entry name" value="HTH-TYPE TRANSCRIPTIONAL ACTIVATOR RHAS-RELATED"/>
    <property type="match status" value="1"/>
</dbReference>
<sequence length="272" mass="28911">MVGIRPGDTLQPFVQALWVADAVAAPAAREHSLPAGAMHLAIRLDAPLRLHSDAGDAVGRAIGQAVIAGARAGYCIKDTSVPSRSVGAVLRPGAARALFGCSALELADRHVPLEQVWGADAGRLLEWLQAQADPQRRLEDFAAALRARLRPTGGLHPPVAAALQALARGATVAEAAATSGHSHRHFIARFSEAVGLAPKRYARVRRFQHALHRLAGGESLAAIAQAVGYSDQAHFQREFHALAGVTPRTFRAARPVRPQHLPVNVPRSDLPR</sequence>
<reference evidence="5 6" key="1">
    <citation type="submission" date="2018-05" db="EMBL/GenBank/DDBJ databases">
        <title>The complete genome of Lysobacter maris HZ9B, a marine bacterium antagonistic against terrestrial plant pathogens.</title>
        <authorList>
            <person name="Zhang X.-Q."/>
        </authorList>
    </citation>
    <scope>NUCLEOTIDE SEQUENCE [LARGE SCALE GENOMIC DNA]</scope>
    <source>
        <strain evidence="5 6">HZ9B</strain>
    </source>
</reference>
<protein>
    <recommendedName>
        <fullName evidence="4">HTH araC/xylS-type domain-containing protein</fullName>
    </recommendedName>
</protein>
<name>A0A2U9T6B3_9GAMM</name>
<dbReference type="SMART" id="SM00342">
    <property type="entry name" value="HTH_ARAC"/>
    <property type="match status" value="1"/>
</dbReference>
<evidence type="ECO:0000313" key="6">
    <source>
        <dbReference type="Proteomes" id="UP000249447"/>
    </source>
</evidence>
<proteinExistence type="predicted"/>
<dbReference type="KEGG" id="lmb:C9I47_2413"/>
<evidence type="ECO:0000256" key="2">
    <source>
        <dbReference type="ARBA" id="ARBA00023125"/>
    </source>
</evidence>
<organism evidence="5 6">
    <name type="scientific">Marilutibacter maris</name>
    <dbReference type="NCBI Taxonomy" id="1605891"/>
    <lineage>
        <taxon>Bacteria</taxon>
        <taxon>Pseudomonadati</taxon>
        <taxon>Pseudomonadota</taxon>
        <taxon>Gammaproteobacteria</taxon>
        <taxon>Lysobacterales</taxon>
        <taxon>Lysobacteraceae</taxon>
        <taxon>Marilutibacter</taxon>
    </lineage>
</organism>
<dbReference type="Gene3D" id="1.10.10.60">
    <property type="entry name" value="Homeodomain-like"/>
    <property type="match status" value="1"/>
</dbReference>
<evidence type="ECO:0000256" key="3">
    <source>
        <dbReference type="ARBA" id="ARBA00023163"/>
    </source>
</evidence>
<accession>A0A2U9T6B3</accession>
<keyword evidence="1" id="KW-0805">Transcription regulation</keyword>
<dbReference type="InterPro" id="IPR050204">
    <property type="entry name" value="AraC_XylS_family_regulators"/>
</dbReference>
<keyword evidence="6" id="KW-1185">Reference proteome</keyword>
<evidence type="ECO:0000256" key="1">
    <source>
        <dbReference type="ARBA" id="ARBA00023015"/>
    </source>
</evidence>
<dbReference type="PROSITE" id="PS01124">
    <property type="entry name" value="HTH_ARAC_FAMILY_2"/>
    <property type="match status" value="1"/>
</dbReference>
<keyword evidence="3" id="KW-0804">Transcription</keyword>
<dbReference type="Proteomes" id="UP000249447">
    <property type="component" value="Chromosome"/>
</dbReference>
<dbReference type="AlphaFoldDB" id="A0A2U9T6B3"/>
<evidence type="ECO:0000313" key="5">
    <source>
        <dbReference type="EMBL" id="AWV08091.1"/>
    </source>
</evidence>
<dbReference type="Pfam" id="PF20240">
    <property type="entry name" value="DUF6597"/>
    <property type="match status" value="1"/>
</dbReference>
<keyword evidence="2" id="KW-0238">DNA-binding</keyword>
<dbReference type="RefSeq" id="WP_111267143.1">
    <property type="nucleotide sequence ID" value="NZ_CP029843.1"/>
</dbReference>
<dbReference type="OrthoDB" id="9809338at2"/>